<dbReference type="InterPro" id="IPR029063">
    <property type="entry name" value="SAM-dependent_MTases_sf"/>
</dbReference>
<gene>
    <name evidence="3" type="ORF">ORQ98_09455</name>
</gene>
<dbReference type="CDD" id="cd02440">
    <property type="entry name" value="AdoMet_MTases"/>
    <property type="match status" value="1"/>
</dbReference>
<dbReference type="InterPro" id="IPR041698">
    <property type="entry name" value="Methyltransf_25"/>
</dbReference>
<accession>A0ABT5U751</accession>
<evidence type="ECO:0000259" key="2">
    <source>
        <dbReference type="Pfam" id="PF13649"/>
    </source>
</evidence>
<keyword evidence="1" id="KW-0808">Transferase</keyword>
<evidence type="ECO:0000313" key="4">
    <source>
        <dbReference type="Proteomes" id="UP001528823"/>
    </source>
</evidence>
<dbReference type="Proteomes" id="UP001528823">
    <property type="component" value="Unassembled WGS sequence"/>
</dbReference>
<dbReference type="PANTHER" id="PTHR43861">
    <property type="entry name" value="TRANS-ACONITATE 2-METHYLTRANSFERASE-RELATED"/>
    <property type="match status" value="1"/>
</dbReference>
<keyword evidence="3" id="KW-0489">Methyltransferase</keyword>
<feature type="domain" description="Methyltransferase" evidence="2">
    <location>
        <begin position="37"/>
        <end position="127"/>
    </location>
</feature>
<evidence type="ECO:0000313" key="3">
    <source>
        <dbReference type="EMBL" id="MDE1462198.1"/>
    </source>
</evidence>
<dbReference type="RefSeq" id="WP_274688557.1">
    <property type="nucleotide sequence ID" value="NZ_JAPMOU010000009.1"/>
</dbReference>
<keyword evidence="4" id="KW-1185">Reference proteome</keyword>
<comment type="caution">
    <text evidence="3">The sequence shown here is derived from an EMBL/GenBank/DDBJ whole genome shotgun (WGS) entry which is preliminary data.</text>
</comment>
<protein>
    <submittedName>
        <fullName evidence="3">Class I SAM-dependent methyltransferase</fullName>
    </submittedName>
</protein>
<sequence>MNPEFWNHYYQEQSTIWTQPDEVFATEVAELTPGNALELGAGEGADCLFLAKSGWQVTAIDFSQKAIDRINQQADKQQITINTEVSNILTYQPKQQFDLVYMVFIHLPLAERKQMLANAINALAPGGTLLFIGIASSDMNCDQDISHLFSPAKDIAALLLAVAPDLYIDKQGHLNRAIPMPDKQSFKAETIIVKAKKLRDK</sequence>
<name>A0ABT5U751_9GAMM</name>
<dbReference type="EMBL" id="JAPMOU010000009">
    <property type="protein sequence ID" value="MDE1462198.1"/>
    <property type="molecule type" value="Genomic_DNA"/>
</dbReference>
<proteinExistence type="predicted"/>
<dbReference type="PANTHER" id="PTHR43861:SF3">
    <property type="entry name" value="PUTATIVE (AFU_ORTHOLOGUE AFUA_2G14390)-RELATED"/>
    <property type="match status" value="1"/>
</dbReference>
<dbReference type="Gene3D" id="3.40.50.150">
    <property type="entry name" value="Vaccinia Virus protein VP39"/>
    <property type="match status" value="1"/>
</dbReference>
<reference evidence="3 4" key="1">
    <citation type="submission" date="2022-11" db="EMBL/GenBank/DDBJ databases">
        <title>Spartinivicinus poritis sp. nov., isolated from scleractinian coral Porites lutea.</title>
        <authorList>
            <person name="Zhang G."/>
            <person name="Cai L."/>
            <person name="Wei Q."/>
        </authorList>
    </citation>
    <scope>NUCLEOTIDE SEQUENCE [LARGE SCALE GENOMIC DNA]</scope>
    <source>
        <strain evidence="3 4">A2-2</strain>
    </source>
</reference>
<dbReference type="GO" id="GO:0008168">
    <property type="term" value="F:methyltransferase activity"/>
    <property type="evidence" value="ECO:0007669"/>
    <property type="project" value="UniProtKB-KW"/>
</dbReference>
<dbReference type="GO" id="GO:0032259">
    <property type="term" value="P:methylation"/>
    <property type="evidence" value="ECO:0007669"/>
    <property type="project" value="UniProtKB-KW"/>
</dbReference>
<evidence type="ECO:0000256" key="1">
    <source>
        <dbReference type="ARBA" id="ARBA00022679"/>
    </source>
</evidence>
<dbReference type="SUPFAM" id="SSF53335">
    <property type="entry name" value="S-adenosyl-L-methionine-dependent methyltransferases"/>
    <property type="match status" value="1"/>
</dbReference>
<organism evidence="3 4">
    <name type="scientific">Spartinivicinus poritis</name>
    <dbReference type="NCBI Taxonomy" id="2994640"/>
    <lineage>
        <taxon>Bacteria</taxon>
        <taxon>Pseudomonadati</taxon>
        <taxon>Pseudomonadota</taxon>
        <taxon>Gammaproteobacteria</taxon>
        <taxon>Oceanospirillales</taxon>
        <taxon>Zooshikellaceae</taxon>
        <taxon>Spartinivicinus</taxon>
    </lineage>
</organism>
<dbReference type="Pfam" id="PF13649">
    <property type="entry name" value="Methyltransf_25"/>
    <property type="match status" value="1"/>
</dbReference>